<protein>
    <submittedName>
        <fullName evidence="3">Uncharacterized protein</fullName>
    </submittedName>
</protein>
<evidence type="ECO:0000256" key="2">
    <source>
        <dbReference type="SAM" id="Phobius"/>
    </source>
</evidence>
<sequence>ASDSLCSPCTPQAARPPSLPAPPASSARKPPSSLKLGKPPLQRQDEVLEEEQQPTVDRVEIKPKIQKRLSFGDTLECETNIYTPADEVVGLPDFPQEPQTGQSNGGSSTSLERRWQSEDHGLVRRKSMDTQSCYSYYMDKDLRYYFQHPWLRLIVAYLVIFCNFLLFAEDPVSHSH</sequence>
<reference evidence="3 4" key="1">
    <citation type="submission" date="2024-05" db="EMBL/GenBank/DDBJ databases">
        <authorList>
            <person name="Wallberg A."/>
        </authorList>
    </citation>
    <scope>NUCLEOTIDE SEQUENCE [LARGE SCALE GENOMIC DNA]</scope>
</reference>
<feature type="non-terminal residue" evidence="3">
    <location>
        <position position="1"/>
    </location>
</feature>
<feature type="compositionally biased region" description="Basic and acidic residues" evidence="1">
    <location>
        <begin position="111"/>
        <end position="121"/>
    </location>
</feature>
<dbReference type="AlphaFoldDB" id="A0AAV2QSZ9"/>
<keyword evidence="2" id="KW-0812">Transmembrane</keyword>
<keyword evidence="2" id="KW-1133">Transmembrane helix</keyword>
<feature type="compositionally biased region" description="Polar residues" evidence="1">
    <location>
        <begin position="1"/>
        <end position="10"/>
    </location>
</feature>
<keyword evidence="2" id="KW-0472">Membrane</keyword>
<feature type="non-terminal residue" evidence="3">
    <location>
        <position position="176"/>
    </location>
</feature>
<feature type="region of interest" description="Disordered" evidence="1">
    <location>
        <begin position="88"/>
        <end position="121"/>
    </location>
</feature>
<feature type="compositionally biased region" description="Low complexity" evidence="1">
    <location>
        <begin position="24"/>
        <end position="41"/>
    </location>
</feature>
<organism evidence="3 4">
    <name type="scientific">Meganyctiphanes norvegica</name>
    <name type="common">Northern krill</name>
    <name type="synonym">Thysanopoda norvegica</name>
    <dbReference type="NCBI Taxonomy" id="48144"/>
    <lineage>
        <taxon>Eukaryota</taxon>
        <taxon>Metazoa</taxon>
        <taxon>Ecdysozoa</taxon>
        <taxon>Arthropoda</taxon>
        <taxon>Crustacea</taxon>
        <taxon>Multicrustacea</taxon>
        <taxon>Malacostraca</taxon>
        <taxon>Eumalacostraca</taxon>
        <taxon>Eucarida</taxon>
        <taxon>Euphausiacea</taxon>
        <taxon>Euphausiidae</taxon>
        <taxon>Meganyctiphanes</taxon>
    </lineage>
</organism>
<feature type="region of interest" description="Disordered" evidence="1">
    <location>
        <begin position="1"/>
        <end position="56"/>
    </location>
</feature>
<evidence type="ECO:0000313" key="4">
    <source>
        <dbReference type="Proteomes" id="UP001497623"/>
    </source>
</evidence>
<name>A0AAV2QSZ9_MEGNR</name>
<evidence type="ECO:0000256" key="1">
    <source>
        <dbReference type="SAM" id="MobiDB-lite"/>
    </source>
</evidence>
<dbReference type="GO" id="GO:0070059">
    <property type="term" value="P:intrinsic apoptotic signaling pathway in response to endoplasmic reticulum stress"/>
    <property type="evidence" value="ECO:0007669"/>
    <property type="project" value="TreeGrafter"/>
</dbReference>
<keyword evidence="4" id="KW-1185">Reference proteome</keyword>
<accession>A0AAV2QSZ9</accession>
<feature type="compositionally biased region" description="Low complexity" evidence="1">
    <location>
        <begin position="99"/>
        <end position="110"/>
    </location>
</feature>
<dbReference type="PANTHER" id="PTHR31226:SF1">
    <property type="entry name" value="TRANSMEMBRANE PROTEIN 117"/>
    <property type="match status" value="1"/>
</dbReference>
<dbReference type="PANTHER" id="PTHR31226">
    <property type="entry name" value="TRANSMEMBRANE PROTEIN 117"/>
    <property type="match status" value="1"/>
</dbReference>
<dbReference type="Proteomes" id="UP001497623">
    <property type="component" value="Unassembled WGS sequence"/>
</dbReference>
<proteinExistence type="predicted"/>
<comment type="caution">
    <text evidence="3">The sequence shown here is derived from an EMBL/GenBank/DDBJ whole genome shotgun (WGS) entry which is preliminary data.</text>
</comment>
<evidence type="ECO:0000313" key="3">
    <source>
        <dbReference type="EMBL" id="CAL4099722.1"/>
    </source>
</evidence>
<dbReference type="Pfam" id="PF15113">
    <property type="entry name" value="TMEM117"/>
    <property type="match status" value="1"/>
</dbReference>
<dbReference type="InterPro" id="IPR029370">
    <property type="entry name" value="TMEM117"/>
</dbReference>
<feature type="transmembrane region" description="Helical" evidence="2">
    <location>
        <begin position="150"/>
        <end position="168"/>
    </location>
</feature>
<gene>
    <name evidence="3" type="ORF">MNOR_LOCUS16567</name>
</gene>
<dbReference type="EMBL" id="CAXKWB010010952">
    <property type="protein sequence ID" value="CAL4099722.1"/>
    <property type="molecule type" value="Genomic_DNA"/>
</dbReference>